<dbReference type="AlphaFoldDB" id="A0A381Y0M2"/>
<gene>
    <name evidence="1" type="ORF">METZ01_LOCUS123075</name>
</gene>
<feature type="non-terminal residue" evidence="1">
    <location>
        <position position="48"/>
    </location>
</feature>
<proteinExistence type="predicted"/>
<sequence length="48" mass="4987">MTFTIVVSINGMGTQFLSLPIDAEELSLGSHPTLKGISPVNPAMNVAS</sequence>
<dbReference type="EMBL" id="UINC01016963">
    <property type="protein sequence ID" value="SVA70221.1"/>
    <property type="molecule type" value="Genomic_DNA"/>
</dbReference>
<evidence type="ECO:0000313" key="1">
    <source>
        <dbReference type="EMBL" id="SVA70221.1"/>
    </source>
</evidence>
<accession>A0A381Y0M2</accession>
<reference evidence="1" key="1">
    <citation type="submission" date="2018-05" db="EMBL/GenBank/DDBJ databases">
        <authorList>
            <person name="Lanie J.A."/>
            <person name="Ng W.-L."/>
            <person name="Kazmierczak K.M."/>
            <person name="Andrzejewski T.M."/>
            <person name="Davidsen T.M."/>
            <person name="Wayne K.J."/>
            <person name="Tettelin H."/>
            <person name="Glass J.I."/>
            <person name="Rusch D."/>
            <person name="Podicherti R."/>
            <person name="Tsui H.-C.T."/>
            <person name="Winkler M.E."/>
        </authorList>
    </citation>
    <scope>NUCLEOTIDE SEQUENCE</scope>
</reference>
<organism evidence="1">
    <name type="scientific">marine metagenome</name>
    <dbReference type="NCBI Taxonomy" id="408172"/>
    <lineage>
        <taxon>unclassified sequences</taxon>
        <taxon>metagenomes</taxon>
        <taxon>ecological metagenomes</taxon>
    </lineage>
</organism>
<name>A0A381Y0M2_9ZZZZ</name>
<protein>
    <submittedName>
        <fullName evidence="1">Uncharacterized protein</fullName>
    </submittedName>
</protein>